<accession>A0ACC0BW37</accession>
<sequence length="191" mass="22577">MPFIQFCHLIKLYDSLTYGRTRIQYDLGICSFSYNGYNYPPLYLYHNCDEDIEIMFKFFLPQAIKIQDSWLEYQARKRCLWDPALLIAKMRRAREVKVSDRMRNFLDDAHQVDLLERFSKRKHLEAPQASKGDQKEQYVDFQLVEFWSKFHKLRKKTKEKVAATGTAMPDELHLMAIVAGDLSRIHLFGGG</sequence>
<dbReference type="Proteomes" id="UP001060085">
    <property type="component" value="Linkage Group LG02"/>
</dbReference>
<dbReference type="EMBL" id="CM044702">
    <property type="protein sequence ID" value="KAI5676909.1"/>
    <property type="molecule type" value="Genomic_DNA"/>
</dbReference>
<evidence type="ECO:0000313" key="2">
    <source>
        <dbReference type="Proteomes" id="UP001060085"/>
    </source>
</evidence>
<proteinExistence type="predicted"/>
<organism evidence="1 2">
    <name type="scientific">Catharanthus roseus</name>
    <name type="common">Madagascar periwinkle</name>
    <name type="synonym">Vinca rosea</name>
    <dbReference type="NCBI Taxonomy" id="4058"/>
    <lineage>
        <taxon>Eukaryota</taxon>
        <taxon>Viridiplantae</taxon>
        <taxon>Streptophyta</taxon>
        <taxon>Embryophyta</taxon>
        <taxon>Tracheophyta</taxon>
        <taxon>Spermatophyta</taxon>
        <taxon>Magnoliopsida</taxon>
        <taxon>eudicotyledons</taxon>
        <taxon>Gunneridae</taxon>
        <taxon>Pentapetalae</taxon>
        <taxon>asterids</taxon>
        <taxon>lamiids</taxon>
        <taxon>Gentianales</taxon>
        <taxon>Apocynaceae</taxon>
        <taxon>Rauvolfioideae</taxon>
        <taxon>Vinceae</taxon>
        <taxon>Catharanthinae</taxon>
        <taxon>Catharanthus</taxon>
    </lineage>
</organism>
<keyword evidence="2" id="KW-1185">Reference proteome</keyword>
<gene>
    <name evidence="1" type="ORF">M9H77_07859</name>
</gene>
<protein>
    <submittedName>
        <fullName evidence="1">Uncharacterized protein</fullName>
    </submittedName>
</protein>
<reference evidence="2" key="1">
    <citation type="journal article" date="2023" name="Nat. Plants">
        <title>Single-cell RNA sequencing provides a high-resolution roadmap for understanding the multicellular compartmentation of specialized metabolism.</title>
        <authorList>
            <person name="Sun S."/>
            <person name="Shen X."/>
            <person name="Li Y."/>
            <person name="Li Y."/>
            <person name="Wang S."/>
            <person name="Li R."/>
            <person name="Zhang H."/>
            <person name="Shen G."/>
            <person name="Guo B."/>
            <person name="Wei J."/>
            <person name="Xu J."/>
            <person name="St-Pierre B."/>
            <person name="Chen S."/>
            <person name="Sun C."/>
        </authorList>
    </citation>
    <scope>NUCLEOTIDE SEQUENCE [LARGE SCALE GENOMIC DNA]</scope>
</reference>
<comment type="caution">
    <text evidence="1">The sequence shown here is derived from an EMBL/GenBank/DDBJ whole genome shotgun (WGS) entry which is preliminary data.</text>
</comment>
<name>A0ACC0BW37_CATRO</name>
<evidence type="ECO:0000313" key="1">
    <source>
        <dbReference type="EMBL" id="KAI5676909.1"/>
    </source>
</evidence>